<evidence type="ECO:0000313" key="11">
    <source>
        <dbReference type="Proteomes" id="UP000646308"/>
    </source>
</evidence>
<dbReference type="InterPro" id="IPR006177">
    <property type="entry name" value="Toxin_bac"/>
</dbReference>
<dbReference type="PRINTS" id="PR01898">
    <property type="entry name" value="SAGSUPRFAMLY"/>
</dbReference>
<evidence type="ECO:0000259" key="9">
    <source>
        <dbReference type="Pfam" id="PF02876"/>
    </source>
</evidence>
<evidence type="ECO:0000256" key="7">
    <source>
        <dbReference type="SAM" id="SignalP"/>
    </source>
</evidence>
<feature type="domain" description="Staphylococcal/Streptococcal toxin OB-fold" evidence="8">
    <location>
        <begin position="44"/>
        <end position="132"/>
    </location>
</feature>
<dbReference type="AlphaFoldDB" id="A0A2T4MCX2"/>
<dbReference type="InterPro" id="IPR013307">
    <property type="entry name" value="Superantigen_bac"/>
</dbReference>
<keyword evidence="2" id="KW-0766">Superantigen</keyword>
<dbReference type="InterPro" id="IPR008992">
    <property type="entry name" value="Enterotoxin"/>
</dbReference>
<dbReference type="EMBL" id="WMFL01000045">
    <property type="protein sequence ID" value="NJI01816.1"/>
    <property type="molecule type" value="Genomic_DNA"/>
</dbReference>
<comment type="caution">
    <text evidence="10">The sequence shown here is derived from an EMBL/GenBank/DDBJ whole genome shotgun (WGS) entry which is preliminary data.</text>
</comment>
<organism evidence="10 11">
    <name type="scientific">Staphylococcus agnetis</name>
    <dbReference type="NCBI Taxonomy" id="985762"/>
    <lineage>
        <taxon>Bacteria</taxon>
        <taxon>Bacillati</taxon>
        <taxon>Bacillota</taxon>
        <taxon>Bacilli</taxon>
        <taxon>Bacillales</taxon>
        <taxon>Staphylococcaceae</taxon>
        <taxon>Staphylococcus</taxon>
    </lineage>
</organism>
<dbReference type="GO" id="GO:0090729">
    <property type="term" value="F:toxin activity"/>
    <property type="evidence" value="ECO:0007669"/>
    <property type="project" value="UniProtKB-KW"/>
</dbReference>
<dbReference type="InterPro" id="IPR006173">
    <property type="entry name" value="Staph_tox_OB"/>
</dbReference>
<dbReference type="RefSeq" id="WP_107378693.1">
    <property type="nucleotide sequence ID" value="NZ_PZDT01000014.1"/>
</dbReference>
<evidence type="ECO:0000256" key="2">
    <source>
        <dbReference type="ARBA" id="ARBA00022633"/>
    </source>
</evidence>
<evidence type="ECO:0000259" key="8">
    <source>
        <dbReference type="Pfam" id="PF01123"/>
    </source>
</evidence>
<keyword evidence="5" id="KW-0260">Enterotoxin</keyword>
<dbReference type="Pfam" id="PF01123">
    <property type="entry name" value="Stap_Strp_toxin"/>
    <property type="match status" value="1"/>
</dbReference>
<evidence type="ECO:0000256" key="4">
    <source>
        <dbReference type="ARBA" id="ARBA00022729"/>
    </source>
</evidence>
<comment type="similarity">
    <text evidence="1">Belongs to the staphylococcal/streptococcal toxin family.</text>
</comment>
<feature type="domain" description="Staphylococcal/Streptococcal toxin beta-grasp" evidence="9">
    <location>
        <begin position="142"/>
        <end position="248"/>
    </location>
</feature>
<keyword evidence="4 7" id="KW-0732">Signal</keyword>
<gene>
    <name evidence="10" type="ORF">GLV84_02950</name>
</gene>
<protein>
    <submittedName>
        <fullName evidence="10">Exotoxin</fullName>
    </submittedName>
</protein>
<dbReference type="PROSITE" id="PS00278">
    <property type="entry name" value="STAPH_STREP_TOXIN_2"/>
    <property type="match status" value="1"/>
</dbReference>
<dbReference type="SUPFAM" id="SSF50203">
    <property type="entry name" value="Bacterial enterotoxins"/>
    <property type="match status" value="1"/>
</dbReference>
<evidence type="ECO:0000256" key="3">
    <source>
        <dbReference type="ARBA" id="ARBA00022656"/>
    </source>
</evidence>
<dbReference type="PRINTS" id="PR00279">
    <property type="entry name" value="BACTRLTOXIN"/>
</dbReference>
<dbReference type="PROSITE" id="PS00277">
    <property type="entry name" value="STAPH_STREP_TOXIN_1"/>
    <property type="match status" value="1"/>
</dbReference>
<keyword evidence="6" id="KW-1015">Disulfide bond</keyword>
<reference evidence="10" key="1">
    <citation type="submission" date="2019-11" db="EMBL/GenBank/DDBJ databases">
        <title>Whole genome comparisons of Staphylococcus agnetis isolates from cattle and chickens.</title>
        <authorList>
            <person name="Rhoads D."/>
            <person name="Shwani A."/>
            <person name="Adkins P."/>
            <person name="Calcutt M."/>
            <person name="Middleton J."/>
        </authorList>
    </citation>
    <scope>NUCLEOTIDE SEQUENCE</scope>
    <source>
        <strain evidence="10">1387</strain>
    </source>
</reference>
<dbReference type="InterPro" id="IPR006126">
    <property type="entry name" value="Staph/Strept_toxin_CS"/>
</dbReference>
<evidence type="ECO:0000256" key="1">
    <source>
        <dbReference type="ARBA" id="ARBA00008401"/>
    </source>
</evidence>
<dbReference type="Gene3D" id="3.10.20.120">
    <property type="match status" value="1"/>
</dbReference>
<dbReference type="Gene3D" id="2.40.50.110">
    <property type="match status" value="1"/>
</dbReference>
<sequence length="251" mass="28689">MNKYLVIIGISLLICFFAFSNAKAEETINKNDLHKKSDVENLNNVKHVYSYNSYAISENKKTDKQFLANSLLFNDFFSGISTYKDLLVEFEKDIYSKLFLGNAVDVYGITYGYNCNGGRAGGTLCTYGGVTLHENNHLDKEKNIPINLWVDNYKKEVPLSTVKSDKKIVTVQEIDAKVRKYLSDEYKIYENDALGGNIQKGLIVLDSHSYKKSLDLYKIKGKTADSFLKIYSDNKTIENDRLHIDVYLYTK</sequence>
<accession>A0A2T4MCX2</accession>
<dbReference type="GO" id="GO:0005576">
    <property type="term" value="C:extracellular region"/>
    <property type="evidence" value="ECO:0007669"/>
    <property type="project" value="InterPro"/>
</dbReference>
<dbReference type="SUPFAM" id="SSF54334">
    <property type="entry name" value="Superantigen toxins, C-terminal domain"/>
    <property type="match status" value="1"/>
</dbReference>
<proteinExistence type="inferred from homology"/>
<keyword evidence="3" id="KW-0800">Toxin</keyword>
<dbReference type="Proteomes" id="UP000646308">
    <property type="component" value="Unassembled WGS sequence"/>
</dbReference>
<dbReference type="InterPro" id="IPR006123">
    <property type="entry name" value="Toxin_b-grasp_Staph/Strep"/>
</dbReference>
<name>A0A2T4MCX2_9STAP</name>
<dbReference type="InterPro" id="IPR016091">
    <property type="entry name" value="SuperAg_toxin_C"/>
</dbReference>
<evidence type="ECO:0000313" key="10">
    <source>
        <dbReference type="EMBL" id="NJI01816.1"/>
    </source>
</evidence>
<feature type="disulfide bond" evidence="6">
    <location>
        <begin position="115"/>
        <end position="125"/>
    </location>
</feature>
<evidence type="ECO:0000256" key="6">
    <source>
        <dbReference type="PIRSR" id="PIRSR613307-50"/>
    </source>
</evidence>
<feature type="chain" id="PRO_5044070791" evidence="7">
    <location>
        <begin position="25"/>
        <end position="251"/>
    </location>
</feature>
<evidence type="ECO:0000256" key="5">
    <source>
        <dbReference type="ARBA" id="ARBA00022861"/>
    </source>
</evidence>
<dbReference type="Pfam" id="PF02876">
    <property type="entry name" value="Stap_Strp_tox_C"/>
    <property type="match status" value="1"/>
</dbReference>
<feature type="signal peptide" evidence="7">
    <location>
        <begin position="1"/>
        <end position="24"/>
    </location>
</feature>